<dbReference type="RefSeq" id="XP_007675718.1">
    <property type="nucleotide sequence ID" value="XM_007677528.1"/>
</dbReference>
<name>M2LRX6_BAUPA</name>
<sequence>MQSLGDFRLAIMLRQTATEVENDLYDALHIRSMLLHCDSHRIKNNDTSYYLKHRMRHRTSWQRLLDDLSFLCDSRRAGCTTTAVAVEQREHKVIIWLGANSQLRETATSHLRAIVDAAMCVEGRSESEGSVAVLDIVTRAVGRSANKISNYQSRLRNVLSRLSQRIRPHQSWSRLITSMHGILSHGNHLTMCDEAYQIWRSADFRRSYNRSVLRQYSTMYQAQHYVGRLAAWHAAAQRVASSVQHYAYLFQNYEVKLLPRIDPDSPISRTFAGDLEATLRRVLPNYQGHAIFAIVLRRLRGTAARSCLNVDRKLVLRPHAETLMLEHFHAHGLVYANNDRYIGCSKPSCYCCQMYFETHPARARTGRFHGNAWIRWASPRPISLRNGSTDLD</sequence>
<dbReference type="STRING" id="717646.M2LRX6"/>
<dbReference type="AlphaFoldDB" id="M2LRX6"/>
<proteinExistence type="predicted"/>
<dbReference type="KEGG" id="bcom:BAUCODRAFT_444772"/>
<dbReference type="InterPro" id="IPR027796">
    <property type="entry name" value="OTT_1508_deam-like"/>
</dbReference>
<dbReference type="OrthoDB" id="3251507at2759"/>
<accession>M2LRX6</accession>
<evidence type="ECO:0000313" key="2">
    <source>
        <dbReference type="Proteomes" id="UP000011761"/>
    </source>
</evidence>
<gene>
    <name evidence="1" type="ORF">BAUCODRAFT_444772</name>
</gene>
<evidence type="ECO:0000313" key="1">
    <source>
        <dbReference type="EMBL" id="EMC97237.1"/>
    </source>
</evidence>
<organism evidence="1 2">
    <name type="scientific">Baudoinia panamericana (strain UAMH 10762)</name>
    <name type="common">Angels' share fungus</name>
    <name type="synonym">Baudoinia compniacensis (strain UAMH 10762)</name>
    <dbReference type="NCBI Taxonomy" id="717646"/>
    <lineage>
        <taxon>Eukaryota</taxon>
        <taxon>Fungi</taxon>
        <taxon>Dikarya</taxon>
        <taxon>Ascomycota</taxon>
        <taxon>Pezizomycotina</taxon>
        <taxon>Dothideomycetes</taxon>
        <taxon>Dothideomycetidae</taxon>
        <taxon>Mycosphaerellales</taxon>
        <taxon>Teratosphaeriaceae</taxon>
        <taxon>Baudoinia</taxon>
    </lineage>
</organism>
<dbReference type="PANTHER" id="PTHR42037:SF1">
    <property type="match status" value="1"/>
</dbReference>
<dbReference type="Pfam" id="PF14441">
    <property type="entry name" value="OTT_1508_deam"/>
    <property type="match status" value="1"/>
</dbReference>
<dbReference type="HOGENOM" id="CLU_703958_0_0_1"/>
<dbReference type="EMBL" id="KB445554">
    <property type="protein sequence ID" value="EMC97237.1"/>
    <property type="molecule type" value="Genomic_DNA"/>
</dbReference>
<reference evidence="1 2" key="1">
    <citation type="journal article" date="2012" name="PLoS Pathog.">
        <title>Diverse lifestyles and strategies of plant pathogenesis encoded in the genomes of eighteen Dothideomycetes fungi.</title>
        <authorList>
            <person name="Ohm R.A."/>
            <person name="Feau N."/>
            <person name="Henrissat B."/>
            <person name="Schoch C.L."/>
            <person name="Horwitz B.A."/>
            <person name="Barry K.W."/>
            <person name="Condon B.J."/>
            <person name="Copeland A.C."/>
            <person name="Dhillon B."/>
            <person name="Glaser F."/>
            <person name="Hesse C.N."/>
            <person name="Kosti I."/>
            <person name="LaButti K."/>
            <person name="Lindquist E.A."/>
            <person name="Lucas S."/>
            <person name="Salamov A.A."/>
            <person name="Bradshaw R.E."/>
            <person name="Ciuffetti L."/>
            <person name="Hamelin R.C."/>
            <person name="Kema G.H.J."/>
            <person name="Lawrence C."/>
            <person name="Scott J.A."/>
            <person name="Spatafora J.W."/>
            <person name="Turgeon B.G."/>
            <person name="de Wit P.J.G.M."/>
            <person name="Zhong S."/>
            <person name="Goodwin S.B."/>
            <person name="Grigoriev I.V."/>
        </authorList>
    </citation>
    <scope>NUCLEOTIDE SEQUENCE [LARGE SCALE GENOMIC DNA]</scope>
    <source>
        <strain evidence="1 2">UAMH 10762</strain>
    </source>
</reference>
<dbReference type="PANTHER" id="PTHR42037">
    <property type="match status" value="1"/>
</dbReference>
<dbReference type="Proteomes" id="UP000011761">
    <property type="component" value="Unassembled WGS sequence"/>
</dbReference>
<keyword evidence="2" id="KW-1185">Reference proteome</keyword>
<dbReference type="eggNOG" id="ENOG502SKGQ">
    <property type="taxonomic scope" value="Eukaryota"/>
</dbReference>
<protein>
    <submittedName>
        <fullName evidence="1">Uncharacterized protein</fullName>
    </submittedName>
</protein>
<dbReference type="GeneID" id="19114395"/>
<dbReference type="OMA" id="HVGLPHI"/>